<sequence>MFTTLPFLVDPFAGLFANIFFCLSSDVMSQSSENQADNFVLCPRGEADQDEDSISGGMPLIQIGGPLNQITLQQPEPENPTPPRVTVEGAIEEAARTENPYQGIMASLPTFLKNSTPPYLTDD</sequence>
<proteinExistence type="predicted"/>
<dbReference type="AlphaFoldDB" id="A0AAV3QAJ3"/>
<accession>A0AAV3QAJ3</accession>
<reference evidence="1 2" key="1">
    <citation type="submission" date="2024-01" db="EMBL/GenBank/DDBJ databases">
        <title>The complete chloroplast genome sequence of Lithospermum erythrorhizon: insights into the phylogenetic relationship among Boraginaceae species and the maternal lineages of purple gromwells.</title>
        <authorList>
            <person name="Okada T."/>
            <person name="Watanabe K."/>
        </authorList>
    </citation>
    <scope>NUCLEOTIDE SEQUENCE [LARGE SCALE GENOMIC DNA]</scope>
</reference>
<comment type="caution">
    <text evidence="1">The sequence shown here is derived from an EMBL/GenBank/DDBJ whole genome shotgun (WGS) entry which is preliminary data.</text>
</comment>
<dbReference type="EMBL" id="BAABME010020342">
    <property type="protein sequence ID" value="GAA0160142.1"/>
    <property type="molecule type" value="Genomic_DNA"/>
</dbReference>
<name>A0AAV3QAJ3_LITER</name>
<keyword evidence="2" id="KW-1185">Reference proteome</keyword>
<evidence type="ECO:0000313" key="1">
    <source>
        <dbReference type="EMBL" id="GAA0160142.1"/>
    </source>
</evidence>
<evidence type="ECO:0000313" key="2">
    <source>
        <dbReference type="Proteomes" id="UP001454036"/>
    </source>
</evidence>
<organism evidence="1 2">
    <name type="scientific">Lithospermum erythrorhizon</name>
    <name type="common">Purple gromwell</name>
    <name type="synonym">Lithospermum officinale var. erythrorhizon</name>
    <dbReference type="NCBI Taxonomy" id="34254"/>
    <lineage>
        <taxon>Eukaryota</taxon>
        <taxon>Viridiplantae</taxon>
        <taxon>Streptophyta</taxon>
        <taxon>Embryophyta</taxon>
        <taxon>Tracheophyta</taxon>
        <taxon>Spermatophyta</taxon>
        <taxon>Magnoliopsida</taxon>
        <taxon>eudicotyledons</taxon>
        <taxon>Gunneridae</taxon>
        <taxon>Pentapetalae</taxon>
        <taxon>asterids</taxon>
        <taxon>lamiids</taxon>
        <taxon>Boraginales</taxon>
        <taxon>Boraginaceae</taxon>
        <taxon>Boraginoideae</taxon>
        <taxon>Lithospermeae</taxon>
        <taxon>Lithospermum</taxon>
    </lineage>
</organism>
<protein>
    <submittedName>
        <fullName evidence="1">Uncharacterized protein</fullName>
    </submittedName>
</protein>
<gene>
    <name evidence="1" type="ORF">LIER_38982</name>
</gene>
<dbReference type="Proteomes" id="UP001454036">
    <property type="component" value="Unassembled WGS sequence"/>
</dbReference>